<dbReference type="InterPro" id="IPR027417">
    <property type="entry name" value="P-loop_NTPase"/>
</dbReference>
<name>A0AB39YP72_9MICC</name>
<evidence type="ECO:0000313" key="6">
    <source>
        <dbReference type="EMBL" id="XDV71440.1"/>
    </source>
</evidence>
<organism evidence="6">
    <name type="scientific">Paenarthrobacter sp. AMU7</name>
    <dbReference type="NCBI Taxonomy" id="3162492"/>
    <lineage>
        <taxon>Bacteria</taxon>
        <taxon>Bacillati</taxon>
        <taxon>Actinomycetota</taxon>
        <taxon>Actinomycetes</taxon>
        <taxon>Micrococcales</taxon>
        <taxon>Micrococcaceae</taxon>
        <taxon>Paenarthrobacter</taxon>
    </lineage>
</organism>
<dbReference type="SMART" id="SM00421">
    <property type="entry name" value="HTH_LUXR"/>
    <property type="match status" value="1"/>
</dbReference>
<gene>
    <name evidence="7" type="ORF">ABQM86_00605</name>
    <name evidence="6" type="ORF">ABQM86_21180</name>
</gene>
<keyword evidence="1" id="KW-0805">Transcription regulation</keyword>
<evidence type="ECO:0000256" key="2">
    <source>
        <dbReference type="ARBA" id="ARBA00023125"/>
    </source>
</evidence>
<dbReference type="GO" id="GO:0003677">
    <property type="term" value="F:DNA binding"/>
    <property type="evidence" value="ECO:0007669"/>
    <property type="project" value="UniProtKB-KW"/>
</dbReference>
<keyword evidence="2" id="KW-0238">DNA-binding</keyword>
<dbReference type="EMBL" id="CP165735">
    <property type="protein sequence ID" value="XDV71727.1"/>
    <property type="molecule type" value="Genomic_DNA"/>
</dbReference>
<dbReference type="InterPro" id="IPR049945">
    <property type="entry name" value="AAA_22"/>
</dbReference>
<evidence type="ECO:0000313" key="7">
    <source>
        <dbReference type="EMBL" id="XDV71727.1"/>
    </source>
</evidence>
<protein>
    <submittedName>
        <fullName evidence="6">LuxR C-terminal-related transcriptional regulator</fullName>
    </submittedName>
</protein>
<accession>A0AB39YP72</accession>
<dbReference type="AlphaFoldDB" id="A0AB39YP72"/>
<keyword evidence="3" id="KW-0804">Transcription</keyword>
<dbReference type="PANTHER" id="PTHR44688">
    <property type="entry name" value="DNA-BINDING TRANSCRIPTIONAL ACTIVATOR DEVR_DOSR"/>
    <property type="match status" value="1"/>
</dbReference>
<dbReference type="InterPro" id="IPR036388">
    <property type="entry name" value="WH-like_DNA-bd_sf"/>
</dbReference>
<dbReference type="PRINTS" id="PR00038">
    <property type="entry name" value="HTHLUXR"/>
</dbReference>
<dbReference type="EMBL" id="CP165735">
    <property type="protein sequence ID" value="XDV71440.1"/>
    <property type="molecule type" value="Genomic_DNA"/>
</dbReference>
<sequence length="873" mass="96229">MRPPNAAVDELPRPRIISTLSQKLTAGRAVGTIIGPEGYGKTVTAAQWVRHAGAHTVTAWLSLDPGDDEPDRFWSLLTSSFGFALGGAALPSPDVRDNAFLDTVLIQLSDVPGTVVLVLDGCHQLRNPSTLQNLDYLIHHAPENLRFLLVGRALPPVPELYKLHAAENVVEITRADLDFRRKEVALATKATPLNIDALLKSTEGWPAAVILALRHAAVGNTTPDAAGNDPLMEKLIEPLFTSYPRDVRWYMTVMSVLETFTAEDLTHAFVGAHGETLIETVRTQSGLLGSETVAGIKTYRLHRLLQQYLSTNADPELLPVRARMSRWYQQTGRHKDALRHAGRSQDPALLRSSVKNSGLPLLWAGEFTTLTALIDEIGPATSAELTLLKAQVAFLTGIMEPAKAWLQKCAAAADIPQLDPVFEALHHVLRAQISLAEGKTEEALRTLQQLPDAPDPDMDHFVTRIRASALLVLNRNEEARAEAEYAKALEIRNPNPVVVIDALSLTAAIDCTQELFRGAKENADQALLQAESAGLRYNARSRPARLVAAWCAYQQLSDAEAAYHNAFVGLGPTVAPAIGQSSAKLALILDWLQGDQSSDETALELLDRVRHDMSQEVPPWDVAINALQVSEMLLTLKRYDALHQLNLDLRRHQGITGELHIISAWRLLRTNRLEQARKLLAPVNKGFVQSQSALGQITGLALAAHIELEEERPFKAREYLLAALELGTRHGISRGLHFAGPLVRSALFRERHHFLAHEELIRTLERATTATPSAGTTLLTQRERQMLALLPTFATTQELANDLQISPNTVKTHIKGIYRKLGVTNRREAIKAAEHLGLLRRHRTPERRLLSKGASEHRFGAHGPSQNEHQVEL</sequence>
<evidence type="ECO:0000259" key="5">
    <source>
        <dbReference type="PROSITE" id="PS50043"/>
    </source>
</evidence>
<feature type="region of interest" description="Disordered" evidence="4">
    <location>
        <begin position="851"/>
        <end position="873"/>
    </location>
</feature>
<dbReference type="CDD" id="cd06170">
    <property type="entry name" value="LuxR_C_like"/>
    <property type="match status" value="1"/>
</dbReference>
<dbReference type="GO" id="GO:0016887">
    <property type="term" value="F:ATP hydrolysis activity"/>
    <property type="evidence" value="ECO:0007669"/>
    <property type="project" value="InterPro"/>
</dbReference>
<dbReference type="Gene3D" id="1.25.40.10">
    <property type="entry name" value="Tetratricopeptide repeat domain"/>
    <property type="match status" value="1"/>
</dbReference>
<dbReference type="Gene3D" id="3.40.50.300">
    <property type="entry name" value="P-loop containing nucleotide triphosphate hydrolases"/>
    <property type="match status" value="1"/>
</dbReference>
<dbReference type="InterPro" id="IPR016032">
    <property type="entry name" value="Sig_transdc_resp-reg_C-effctor"/>
</dbReference>
<proteinExistence type="predicted"/>
<dbReference type="SUPFAM" id="SSF46894">
    <property type="entry name" value="C-terminal effector domain of the bipartite response regulators"/>
    <property type="match status" value="1"/>
</dbReference>
<dbReference type="Gene3D" id="1.10.10.10">
    <property type="entry name" value="Winged helix-like DNA-binding domain superfamily/Winged helix DNA-binding domain"/>
    <property type="match status" value="1"/>
</dbReference>
<dbReference type="Pfam" id="PF13401">
    <property type="entry name" value="AAA_22"/>
    <property type="match status" value="1"/>
</dbReference>
<evidence type="ECO:0000256" key="3">
    <source>
        <dbReference type="ARBA" id="ARBA00023163"/>
    </source>
</evidence>
<dbReference type="PROSITE" id="PS50043">
    <property type="entry name" value="HTH_LUXR_2"/>
    <property type="match status" value="1"/>
</dbReference>
<dbReference type="InterPro" id="IPR000792">
    <property type="entry name" value="Tscrpt_reg_LuxR_C"/>
</dbReference>
<dbReference type="GO" id="GO:0006355">
    <property type="term" value="P:regulation of DNA-templated transcription"/>
    <property type="evidence" value="ECO:0007669"/>
    <property type="project" value="InterPro"/>
</dbReference>
<reference evidence="6" key="1">
    <citation type="submission" date="2024-07" db="EMBL/GenBank/DDBJ databases">
        <authorList>
            <person name="Li J."/>
            <person name="Wei H."/>
            <person name="Ma J."/>
        </authorList>
    </citation>
    <scope>NUCLEOTIDE SEQUENCE</scope>
    <source>
        <strain evidence="6">AMU7</strain>
    </source>
</reference>
<evidence type="ECO:0000256" key="4">
    <source>
        <dbReference type="SAM" id="MobiDB-lite"/>
    </source>
</evidence>
<dbReference type="RefSeq" id="WP_369745516.1">
    <property type="nucleotide sequence ID" value="NZ_CP165735.1"/>
</dbReference>
<dbReference type="Pfam" id="PF00196">
    <property type="entry name" value="GerE"/>
    <property type="match status" value="1"/>
</dbReference>
<feature type="domain" description="HTH luxR-type" evidence="5">
    <location>
        <begin position="772"/>
        <end position="837"/>
    </location>
</feature>
<dbReference type="PANTHER" id="PTHR44688:SF16">
    <property type="entry name" value="DNA-BINDING TRANSCRIPTIONAL ACTIVATOR DEVR_DOSR"/>
    <property type="match status" value="1"/>
</dbReference>
<dbReference type="SUPFAM" id="SSF52540">
    <property type="entry name" value="P-loop containing nucleoside triphosphate hydrolases"/>
    <property type="match status" value="1"/>
</dbReference>
<feature type="compositionally biased region" description="Polar residues" evidence="4">
    <location>
        <begin position="864"/>
        <end position="873"/>
    </location>
</feature>
<evidence type="ECO:0000256" key="1">
    <source>
        <dbReference type="ARBA" id="ARBA00023015"/>
    </source>
</evidence>
<dbReference type="InterPro" id="IPR011990">
    <property type="entry name" value="TPR-like_helical_dom_sf"/>
</dbReference>